<name>A0ABS4F9B9_9BACL</name>
<sequence length="168" mass="18549">MNVVQICGYKNSGKTTLIAALLPLLKEQGLRVAVIKHDSHGFDIDHKGTDTFRFREAGAEGVAIASPGRTAIMKESEAKLEDLLASYDDFDLVLIEGYKREGYPKLVLLRNADDLALLDETVAVQAVIVRPAMLKEPSVLPKIRQRQTVPVLTWDDTSQIAAMIMKLC</sequence>
<evidence type="ECO:0000313" key="2">
    <source>
        <dbReference type="EMBL" id="MBP1892682.1"/>
    </source>
</evidence>
<gene>
    <name evidence="2" type="ORF">J2Z18_001784</name>
</gene>
<dbReference type="CDD" id="cd03116">
    <property type="entry name" value="MobB"/>
    <property type="match status" value="1"/>
</dbReference>
<organism evidence="2 3">
    <name type="scientific">Paenibacillus lactis</name>
    <dbReference type="NCBI Taxonomy" id="228574"/>
    <lineage>
        <taxon>Bacteria</taxon>
        <taxon>Bacillati</taxon>
        <taxon>Bacillota</taxon>
        <taxon>Bacilli</taxon>
        <taxon>Bacillales</taxon>
        <taxon>Paenibacillaceae</taxon>
        <taxon>Paenibacillus</taxon>
    </lineage>
</organism>
<dbReference type="Proteomes" id="UP000706926">
    <property type="component" value="Unassembled WGS sequence"/>
</dbReference>
<dbReference type="GeneID" id="95403806"/>
<accession>A0ABS4F9B9</accession>
<comment type="caution">
    <text evidence="2">The sequence shown here is derived from an EMBL/GenBank/DDBJ whole genome shotgun (WGS) entry which is preliminary data.</text>
</comment>
<dbReference type="PANTHER" id="PTHR40072:SF1">
    <property type="entry name" value="MOLYBDOPTERIN-GUANINE DINUCLEOTIDE BIOSYNTHESIS ADAPTER PROTEIN"/>
    <property type="match status" value="1"/>
</dbReference>
<dbReference type="RefSeq" id="WP_007130034.1">
    <property type="nucleotide sequence ID" value="NZ_BOSA01000007.1"/>
</dbReference>
<dbReference type="PANTHER" id="PTHR40072">
    <property type="entry name" value="MOLYBDOPTERIN-GUANINE DINUCLEOTIDE BIOSYNTHESIS ADAPTER PROTEIN-RELATED"/>
    <property type="match status" value="1"/>
</dbReference>
<dbReference type="SUPFAM" id="SSF52540">
    <property type="entry name" value="P-loop containing nucleoside triphosphate hydrolases"/>
    <property type="match status" value="1"/>
</dbReference>
<proteinExistence type="predicted"/>
<reference evidence="2 3" key="1">
    <citation type="submission" date="2021-03" db="EMBL/GenBank/DDBJ databases">
        <title>Genomic Encyclopedia of Type Strains, Phase IV (KMG-IV): sequencing the most valuable type-strain genomes for metagenomic binning, comparative biology and taxonomic classification.</title>
        <authorList>
            <person name="Goeker M."/>
        </authorList>
    </citation>
    <scope>NUCLEOTIDE SEQUENCE [LARGE SCALE GENOMIC DNA]</scope>
    <source>
        <strain evidence="2 3">DSM 15596</strain>
    </source>
</reference>
<dbReference type="Pfam" id="PF03205">
    <property type="entry name" value="MobB"/>
    <property type="match status" value="1"/>
</dbReference>
<evidence type="ECO:0000313" key="3">
    <source>
        <dbReference type="Proteomes" id="UP000706926"/>
    </source>
</evidence>
<evidence type="ECO:0000259" key="1">
    <source>
        <dbReference type="Pfam" id="PF03205"/>
    </source>
</evidence>
<keyword evidence="3" id="KW-1185">Reference proteome</keyword>
<dbReference type="InterPro" id="IPR027417">
    <property type="entry name" value="P-loop_NTPase"/>
</dbReference>
<dbReference type="InterPro" id="IPR004435">
    <property type="entry name" value="MobB_dom"/>
</dbReference>
<dbReference type="Gene3D" id="3.40.50.300">
    <property type="entry name" value="P-loop containing nucleotide triphosphate hydrolases"/>
    <property type="match status" value="1"/>
</dbReference>
<dbReference type="EMBL" id="JAGGKI010000004">
    <property type="protein sequence ID" value="MBP1892682.1"/>
    <property type="molecule type" value="Genomic_DNA"/>
</dbReference>
<protein>
    <submittedName>
        <fullName evidence="2">Molybdopterin-guanine dinucleotide biosynthesis protein B</fullName>
    </submittedName>
</protein>
<dbReference type="InterPro" id="IPR052539">
    <property type="entry name" value="MGD_biosynthesis_adapter"/>
</dbReference>
<feature type="domain" description="Molybdopterin-guanine dinucleotide biosynthesis protein B (MobB)" evidence="1">
    <location>
        <begin position="3"/>
        <end position="128"/>
    </location>
</feature>
<dbReference type="NCBIfam" id="TIGR00176">
    <property type="entry name" value="mobB"/>
    <property type="match status" value="1"/>
</dbReference>